<dbReference type="RefSeq" id="XP_017687220.1">
    <property type="nucleotide sequence ID" value="XM_017831731.1"/>
</dbReference>
<organism evidence="1 2">
    <name type="scientific">Lepidothrix coronata</name>
    <name type="common">blue-crowned manakin</name>
    <dbReference type="NCBI Taxonomy" id="321398"/>
    <lineage>
        <taxon>Eukaryota</taxon>
        <taxon>Metazoa</taxon>
        <taxon>Chordata</taxon>
        <taxon>Craniata</taxon>
        <taxon>Vertebrata</taxon>
        <taxon>Euteleostomi</taxon>
        <taxon>Archelosauria</taxon>
        <taxon>Archosauria</taxon>
        <taxon>Dinosauria</taxon>
        <taxon>Saurischia</taxon>
        <taxon>Theropoda</taxon>
        <taxon>Coelurosauria</taxon>
        <taxon>Aves</taxon>
        <taxon>Neognathae</taxon>
        <taxon>Neoaves</taxon>
        <taxon>Telluraves</taxon>
        <taxon>Australaves</taxon>
        <taxon>Passeriformes</taxon>
        <taxon>Pipridae</taxon>
        <taxon>Lepidothrix</taxon>
    </lineage>
</organism>
<name>A0A6J0IKD0_9PASS</name>
<dbReference type="OrthoDB" id="5989678at2759"/>
<sequence>MNCHVSTSTLLLSVKFTFTRKATSENMVPVTHSFGQQKNSLKTTWMHPRSKHWHLIDYVLVRRRDVCDVHTRVMPSAECQTDHRLVRCKLNLILKFRPKRGNIPRRRLQVNDLQSATVRNKFQANLQTRLDDHSTDSADTSPVTLWHHIKNSILQSSEESLGFSLKKNKDRFNENNQEIQELLRKKRTTHQAHLALPSCHIRKTAFRITCSKLQHKLRDIQNKWWISLAEKTQLCADTGDHRGFYEALKTAHGPAYQAQSPLLSADGQTLLTDKTSILNRWSEHFQTLFSTNRVVQDTVIQSITQQSVNLRTLRFY</sequence>
<dbReference type="GeneID" id="108505570"/>
<protein>
    <submittedName>
        <fullName evidence="2">Uncharacterized protein LOC108505570</fullName>
    </submittedName>
</protein>
<proteinExistence type="predicted"/>
<reference evidence="2" key="1">
    <citation type="submission" date="2025-08" db="UniProtKB">
        <authorList>
            <consortium name="RefSeq"/>
        </authorList>
    </citation>
    <scope>IDENTIFICATION</scope>
</reference>
<evidence type="ECO:0000313" key="1">
    <source>
        <dbReference type="Proteomes" id="UP000504624"/>
    </source>
</evidence>
<dbReference type="Proteomes" id="UP000504624">
    <property type="component" value="Unplaced"/>
</dbReference>
<keyword evidence="1" id="KW-1185">Reference proteome</keyword>
<gene>
    <name evidence="2" type="primary">LOC108505570</name>
</gene>
<dbReference type="AlphaFoldDB" id="A0A6J0IKD0"/>
<accession>A0A6J0IKD0</accession>
<evidence type="ECO:0000313" key="2">
    <source>
        <dbReference type="RefSeq" id="XP_017687220.1"/>
    </source>
</evidence>